<accession>A0A238VPQ8</accession>
<evidence type="ECO:0000313" key="2">
    <source>
        <dbReference type="EMBL" id="SNR36216.1"/>
    </source>
</evidence>
<sequence>MKPDEMTATETLRRLCSEGPVTSVYFNLTAPPGEEDAALRWERLGRRLRSQGTDGAVVDALDRLVARAEPGSGALAAFAFDGDPVPTVVEMPDARQPDLAVRGPVPRLLPLLAWLQERPPYVLTLVDRKGADIEMCRGGTGAATTRTIDGPDDEIVRNAPGGWSQSRHQHRAEDSWEHNATRVAHALADDLAATGAHVLLLGGDVRAMQYLTKHLPEGVRHEVTLGHVSGGRNRDGARQRRQKQVREQVSRRADEETRGLLERLDEGRGPSGLAVEGAAATLRALARGRVHTLLVADDSADRRTAWFGPAPTQVSDRRTSLAESGADPVEHGRLVDVAVRAALLTGAQVRVLEPGTPDLPAQGIGALCRYA</sequence>
<gene>
    <name evidence="2" type="ORF">SAMN06265355_102173</name>
</gene>
<dbReference type="Proteomes" id="UP000198420">
    <property type="component" value="Unassembled WGS sequence"/>
</dbReference>
<feature type="region of interest" description="Disordered" evidence="1">
    <location>
        <begin position="226"/>
        <end position="257"/>
    </location>
</feature>
<keyword evidence="3" id="KW-1185">Reference proteome</keyword>
<dbReference type="Pfam" id="PF18844">
    <property type="entry name" value="baeRF_family2"/>
    <property type="match status" value="1"/>
</dbReference>
<evidence type="ECO:0000313" key="3">
    <source>
        <dbReference type="Proteomes" id="UP000198420"/>
    </source>
</evidence>
<feature type="compositionally biased region" description="Basic and acidic residues" evidence="1">
    <location>
        <begin position="232"/>
        <end position="257"/>
    </location>
</feature>
<dbReference type="Gene3D" id="3.30.420.60">
    <property type="entry name" value="eRF1 domain 2"/>
    <property type="match status" value="1"/>
</dbReference>
<dbReference type="OrthoDB" id="5179393at2"/>
<evidence type="ECO:0000256" key="1">
    <source>
        <dbReference type="SAM" id="MobiDB-lite"/>
    </source>
</evidence>
<dbReference type="SUPFAM" id="SSF53137">
    <property type="entry name" value="Translational machinery components"/>
    <property type="match status" value="1"/>
</dbReference>
<dbReference type="EMBL" id="FZNP01000002">
    <property type="protein sequence ID" value="SNR36216.1"/>
    <property type="molecule type" value="Genomic_DNA"/>
</dbReference>
<dbReference type="RefSeq" id="WP_089310477.1">
    <property type="nucleotide sequence ID" value="NZ_FZNP01000002.1"/>
</dbReference>
<protein>
    <submittedName>
        <fullName evidence="2">Peptide chain release factor 1 (ERF1)</fullName>
    </submittedName>
</protein>
<name>A0A238VPQ8_9ACTN</name>
<reference evidence="3" key="1">
    <citation type="submission" date="2017-06" db="EMBL/GenBank/DDBJ databases">
        <authorList>
            <person name="Varghese N."/>
            <person name="Submissions S."/>
        </authorList>
    </citation>
    <scope>NUCLEOTIDE SEQUENCE [LARGE SCALE GENOMIC DNA]</scope>
    <source>
        <strain evidence="3">DSM 44485</strain>
    </source>
</reference>
<organism evidence="2 3">
    <name type="scientific">Actinomadura mexicana</name>
    <dbReference type="NCBI Taxonomy" id="134959"/>
    <lineage>
        <taxon>Bacteria</taxon>
        <taxon>Bacillati</taxon>
        <taxon>Actinomycetota</taxon>
        <taxon>Actinomycetes</taxon>
        <taxon>Streptosporangiales</taxon>
        <taxon>Thermomonosporaceae</taxon>
        <taxon>Actinomadura</taxon>
    </lineage>
</organism>
<proteinExistence type="predicted"/>
<dbReference type="InterPro" id="IPR042226">
    <property type="entry name" value="eFR1_2_sf"/>
</dbReference>
<dbReference type="AlphaFoldDB" id="A0A238VPQ8"/>
<dbReference type="InterPro" id="IPR040701">
    <property type="entry name" value="Bact_RF_family2"/>
</dbReference>